<keyword evidence="4" id="KW-1003">Cell membrane</keyword>
<evidence type="ECO:0000256" key="10">
    <source>
        <dbReference type="SAM" id="MobiDB-lite"/>
    </source>
</evidence>
<dbReference type="OrthoDB" id="9795612at2"/>
<evidence type="ECO:0000256" key="7">
    <source>
        <dbReference type="ARBA" id="ARBA00022692"/>
    </source>
</evidence>
<dbReference type="GO" id="GO:0015627">
    <property type="term" value="C:type II protein secretion system complex"/>
    <property type="evidence" value="ECO:0007669"/>
    <property type="project" value="InterPro"/>
</dbReference>
<reference evidence="13 14" key="1">
    <citation type="submission" date="2013-10" db="EMBL/GenBank/DDBJ databases">
        <title>Salinisphaera halophila YIM 95161 Genome Sequencing.</title>
        <authorList>
            <person name="Lai Q."/>
            <person name="Li C."/>
            <person name="Shao Z."/>
        </authorList>
    </citation>
    <scope>NUCLEOTIDE SEQUENCE [LARGE SCALE GENOMIC DNA]</scope>
    <source>
        <strain evidence="13 14">YIM 95161</strain>
    </source>
</reference>
<dbReference type="InterPro" id="IPR013545">
    <property type="entry name" value="T2SS_protein-GspG_C"/>
</dbReference>
<feature type="domain" description="Type II secretion system protein GspG C-terminal" evidence="12">
    <location>
        <begin position="39"/>
        <end position="148"/>
    </location>
</feature>
<dbReference type="PRINTS" id="PR00813">
    <property type="entry name" value="BCTERIALGSPG"/>
</dbReference>
<dbReference type="GO" id="GO:0005886">
    <property type="term" value="C:plasma membrane"/>
    <property type="evidence" value="ECO:0007669"/>
    <property type="project" value="UniProtKB-SubCell"/>
</dbReference>
<dbReference type="EMBL" id="AYKF01000102">
    <property type="protein sequence ID" value="ROO26336.1"/>
    <property type="molecule type" value="Genomic_DNA"/>
</dbReference>
<gene>
    <name evidence="13" type="ORF">SAHL_13055</name>
</gene>
<keyword evidence="5" id="KW-0488">Methylation</keyword>
<dbReference type="InterPro" id="IPR045584">
    <property type="entry name" value="Pilin-like"/>
</dbReference>
<evidence type="ECO:0000256" key="2">
    <source>
        <dbReference type="ARBA" id="ARBA00009984"/>
    </source>
</evidence>
<proteinExistence type="inferred from homology"/>
<evidence type="ECO:0000256" key="9">
    <source>
        <dbReference type="ARBA" id="ARBA00023136"/>
    </source>
</evidence>
<keyword evidence="9 11" id="KW-0472">Membrane</keyword>
<dbReference type="AlphaFoldDB" id="A0A423PL66"/>
<evidence type="ECO:0000313" key="14">
    <source>
        <dbReference type="Proteomes" id="UP000285123"/>
    </source>
</evidence>
<evidence type="ECO:0000256" key="4">
    <source>
        <dbReference type="ARBA" id="ARBA00022475"/>
    </source>
</evidence>
<feature type="region of interest" description="Disordered" evidence="10">
    <location>
        <begin position="133"/>
        <end position="152"/>
    </location>
</feature>
<dbReference type="PANTHER" id="PTHR30093:SF44">
    <property type="entry name" value="TYPE II SECRETION SYSTEM CORE PROTEIN G"/>
    <property type="match status" value="1"/>
</dbReference>
<dbReference type="PROSITE" id="PS00409">
    <property type="entry name" value="PROKAR_NTER_METHYL"/>
    <property type="match status" value="1"/>
</dbReference>
<protein>
    <recommendedName>
        <fullName evidence="3">Type II secretion system core protein G</fullName>
    </recommendedName>
</protein>
<dbReference type="InterPro" id="IPR010054">
    <property type="entry name" value="Type2_sec_GspG"/>
</dbReference>
<feature type="transmembrane region" description="Helical" evidence="11">
    <location>
        <begin position="20"/>
        <end position="41"/>
    </location>
</feature>
<evidence type="ECO:0000256" key="1">
    <source>
        <dbReference type="ARBA" id="ARBA00004377"/>
    </source>
</evidence>
<dbReference type="Pfam" id="PF08334">
    <property type="entry name" value="T2SSG"/>
    <property type="match status" value="1"/>
</dbReference>
<dbReference type="NCBIfam" id="TIGR01710">
    <property type="entry name" value="typeII_sec_gspG"/>
    <property type="match status" value="1"/>
</dbReference>
<keyword evidence="6" id="KW-0997">Cell inner membrane</keyword>
<dbReference type="RefSeq" id="WP_123591848.1">
    <property type="nucleotide sequence ID" value="NZ_AYKF01000102.1"/>
</dbReference>
<evidence type="ECO:0000256" key="3">
    <source>
        <dbReference type="ARBA" id="ARBA00020042"/>
    </source>
</evidence>
<dbReference type="InterPro" id="IPR000983">
    <property type="entry name" value="Bac_GSPG_pilin"/>
</dbReference>
<organism evidence="13 14">
    <name type="scientific">Salinisphaera orenii YIM 95161</name>
    <dbReference type="NCBI Taxonomy" id="1051139"/>
    <lineage>
        <taxon>Bacteria</taxon>
        <taxon>Pseudomonadati</taxon>
        <taxon>Pseudomonadota</taxon>
        <taxon>Gammaproteobacteria</taxon>
        <taxon>Salinisphaerales</taxon>
        <taxon>Salinisphaeraceae</taxon>
        <taxon>Salinisphaera</taxon>
    </lineage>
</organism>
<evidence type="ECO:0000313" key="13">
    <source>
        <dbReference type="EMBL" id="ROO26336.1"/>
    </source>
</evidence>
<dbReference type="SUPFAM" id="SSF54523">
    <property type="entry name" value="Pili subunits"/>
    <property type="match status" value="1"/>
</dbReference>
<keyword evidence="7 11" id="KW-0812">Transmembrane</keyword>
<evidence type="ECO:0000256" key="8">
    <source>
        <dbReference type="ARBA" id="ARBA00022989"/>
    </source>
</evidence>
<dbReference type="Proteomes" id="UP000285123">
    <property type="component" value="Unassembled WGS sequence"/>
</dbReference>
<evidence type="ECO:0000256" key="11">
    <source>
        <dbReference type="SAM" id="Phobius"/>
    </source>
</evidence>
<dbReference type="InterPro" id="IPR012902">
    <property type="entry name" value="N_methyl_site"/>
</dbReference>
<dbReference type="Gene3D" id="3.30.700.10">
    <property type="entry name" value="Glycoprotein, Type 4 Pilin"/>
    <property type="match status" value="1"/>
</dbReference>
<sequence>MKHALPRAGARSGQHGFTLIEIMVVVVILGILAAIVVPNIIDRPDAARVAKARQDIRAIESALKLYRLDNFRYPTTEQGLAALVDKPTSQPEPRNWKSGGYLDRIPTDPWGEVYHYRNPGEHGEIDVYTLGRDGRPGGEETDADIGNWTLDN</sequence>
<dbReference type="Pfam" id="PF07963">
    <property type="entry name" value="N_methyl"/>
    <property type="match status" value="1"/>
</dbReference>
<dbReference type="GO" id="GO:0015628">
    <property type="term" value="P:protein secretion by the type II secretion system"/>
    <property type="evidence" value="ECO:0007669"/>
    <property type="project" value="InterPro"/>
</dbReference>
<evidence type="ECO:0000256" key="5">
    <source>
        <dbReference type="ARBA" id="ARBA00022481"/>
    </source>
</evidence>
<dbReference type="NCBIfam" id="TIGR02532">
    <property type="entry name" value="IV_pilin_GFxxxE"/>
    <property type="match status" value="1"/>
</dbReference>
<comment type="subcellular location">
    <subcellularLocation>
        <location evidence="1">Cell inner membrane</location>
        <topology evidence="1">Single-pass membrane protein</topology>
    </subcellularLocation>
</comment>
<keyword evidence="8 11" id="KW-1133">Transmembrane helix</keyword>
<dbReference type="PANTHER" id="PTHR30093">
    <property type="entry name" value="GENERAL SECRETION PATHWAY PROTEIN G"/>
    <property type="match status" value="1"/>
</dbReference>
<accession>A0A423PL66</accession>
<name>A0A423PL66_9GAMM</name>
<comment type="caution">
    <text evidence="13">The sequence shown here is derived from an EMBL/GenBank/DDBJ whole genome shotgun (WGS) entry which is preliminary data.</text>
</comment>
<comment type="similarity">
    <text evidence="2">Belongs to the GSP G family.</text>
</comment>
<evidence type="ECO:0000259" key="12">
    <source>
        <dbReference type="Pfam" id="PF08334"/>
    </source>
</evidence>
<evidence type="ECO:0000256" key="6">
    <source>
        <dbReference type="ARBA" id="ARBA00022519"/>
    </source>
</evidence>